<dbReference type="GO" id="GO:0006308">
    <property type="term" value="P:DNA catabolic process"/>
    <property type="evidence" value="ECO:0007669"/>
    <property type="project" value="UniProtKB-UniRule"/>
</dbReference>
<protein>
    <recommendedName>
        <fullName evidence="6">Exodeoxyribonuclease VII small subunit</fullName>
        <ecNumber evidence="6">3.1.11.6</ecNumber>
    </recommendedName>
</protein>
<evidence type="ECO:0000256" key="3">
    <source>
        <dbReference type="ARBA" id="ARBA00022722"/>
    </source>
</evidence>
<accession>A0A0A2G412</accession>
<dbReference type="InterPro" id="IPR003761">
    <property type="entry name" value="Exonuc_VII_S"/>
</dbReference>
<dbReference type="OrthoDB" id="1525214at2"/>
<evidence type="ECO:0000256" key="2">
    <source>
        <dbReference type="ARBA" id="ARBA00022490"/>
    </source>
</evidence>
<keyword evidence="4 7" id="KW-0378">Hydrolase</keyword>
<keyword evidence="8" id="KW-1185">Reference proteome</keyword>
<dbReference type="GO" id="GO:0008855">
    <property type="term" value="F:exodeoxyribonuclease VII activity"/>
    <property type="evidence" value="ECO:0007669"/>
    <property type="project" value="UniProtKB-UniRule"/>
</dbReference>
<evidence type="ECO:0000256" key="5">
    <source>
        <dbReference type="ARBA" id="ARBA00022839"/>
    </source>
</evidence>
<keyword evidence="2" id="KW-0963">Cytoplasm</keyword>
<keyword evidence="5" id="KW-0269">Exonuclease</keyword>
<evidence type="ECO:0000256" key="4">
    <source>
        <dbReference type="ARBA" id="ARBA00022801"/>
    </source>
</evidence>
<dbReference type="SUPFAM" id="SSF116842">
    <property type="entry name" value="XseB-like"/>
    <property type="match status" value="1"/>
</dbReference>
<dbReference type="Proteomes" id="UP000030134">
    <property type="component" value="Unassembled WGS sequence"/>
</dbReference>
<dbReference type="Pfam" id="PF02609">
    <property type="entry name" value="Exonuc_VII_S"/>
    <property type="match status" value="1"/>
</dbReference>
<dbReference type="InterPro" id="IPR037004">
    <property type="entry name" value="Exonuc_VII_ssu_sf"/>
</dbReference>
<evidence type="ECO:0000313" key="7">
    <source>
        <dbReference type="EMBL" id="KGN97961.1"/>
    </source>
</evidence>
<dbReference type="Gene3D" id="1.10.287.1040">
    <property type="entry name" value="Exonuclease VII, small subunit"/>
    <property type="match status" value="1"/>
</dbReference>
<dbReference type="EMBL" id="JQZW01000008">
    <property type="protein sequence ID" value="KGN97961.1"/>
    <property type="molecule type" value="Genomic_DNA"/>
</dbReference>
<dbReference type="RefSeq" id="WP_036883438.1">
    <property type="nucleotide sequence ID" value="NZ_JQZW01000008.1"/>
</dbReference>
<organism evidence="7 8">
    <name type="scientific">Porphyromonas gingivicanis</name>
    <dbReference type="NCBI Taxonomy" id="266762"/>
    <lineage>
        <taxon>Bacteria</taxon>
        <taxon>Pseudomonadati</taxon>
        <taxon>Bacteroidota</taxon>
        <taxon>Bacteroidia</taxon>
        <taxon>Bacteroidales</taxon>
        <taxon>Porphyromonadaceae</taxon>
        <taxon>Porphyromonas</taxon>
    </lineage>
</organism>
<reference evidence="7 8" key="1">
    <citation type="submission" date="2014-08" db="EMBL/GenBank/DDBJ databases">
        <title>Porphyromonas gingivicanis strain:COT-022_OH1391 Genome sequencing.</title>
        <authorList>
            <person name="Wallis C."/>
            <person name="Deusch O."/>
            <person name="O'Flynn C."/>
            <person name="Davis I."/>
            <person name="Jospin G."/>
            <person name="Darling A.E."/>
            <person name="Coil D.A."/>
            <person name="Alexiev A."/>
            <person name="Horsfall A."/>
            <person name="Kirkwood N."/>
            <person name="Harris S."/>
            <person name="Eisen J.A."/>
        </authorList>
    </citation>
    <scope>NUCLEOTIDE SEQUENCE [LARGE SCALE GENOMIC DNA]</scope>
    <source>
        <strain evidence="8">COT-022 OH1391</strain>
    </source>
</reference>
<dbReference type="STRING" id="266762.HQ36_03265"/>
<dbReference type="eggNOG" id="COG1722">
    <property type="taxonomic scope" value="Bacteria"/>
</dbReference>
<comment type="caution">
    <text evidence="7">The sequence shown here is derived from an EMBL/GenBank/DDBJ whole genome shotgun (WGS) entry which is preliminary data.</text>
</comment>
<gene>
    <name evidence="7" type="ORF">HQ36_03265</name>
</gene>
<proteinExistence type="inferred from homology"/>
<comment type="similarity">
    <text evidence="1">Belongs to the XseB family.</text>
</comment>
<keyword evidence="3" id="KW-0540">Nuclease</keyword>
<evidence type="ECO:0000256" key="6">
    <source>
        <dbReference type="NCBIfam" id="TIGR01280"/>
    </source>
</evidence>
<name>A0A0A2G412_9PORP</name>
<evidence type="ECO:0000313" key="8">
    <source>
        <dbReference type="Proteomes" id="UP000030134"/>
    </source>
</evidence>
<dbReference type="GO" id="GO:0009318">
    <property type="term" value="C:exodeoxyribonuclease VII complex"/>
    <property type="evidence" value="ECO:0007669"/>
    <property type="project" value="UniProtKB-UniRule"/>
</dbReference>
<evidence type="ECO:0000256" key="1">
    <source>
        <dbReference type="ARBA" id="ARBA00009998"/>
    </source>
</evidence>
<dbReference type="NCBIfam" id="TIGR01280">
    <property type="entry name" value="xseB"/>
    <property type="match status" value="1"/>
</dbReference>
<dbReference type="AlphaFoldDB" id="A0A0A2G412"/>
<dbReference type="EC" id="3.1.11.6" evidence="6"/>
<sequence length="79" mass="8857">MEEAKKIHIENYSQAIARLTTILNTIEHDSPDVDDLMVLTDEAVQLIAFCREKLKTTDKQIEALLAKLSGEEQATNVSN</sequence>